<evidence type="ECO:0000256" key="1">
    <source>
        <dbReference type="ARBA" id="ARBA00023015"/>
    </source>
</evidence>
<dbReference type="PANTHER" id="PTHR43133">
    <property type="entry name" value="RNA POLYMERASE ECF-TYPE SIGMA FACTO"/>
    <property type="match status" value="1"/>
</dbReference>
<sequence length="202" mass="22807">MSHHPGPGLDAALVADARDGDPRAVEELLSQSLPLIYNIVGRALEGHSDVDDVVQETLLRVVDRLDQLEQPESYRSWMVAITVRRIRDWIRAQQRSRENLRSLPQAEHLPDASDFASLTILRLNLTDQRREVAEATRWLDSDDRELLSLWWLEETGQLERSELADALGLSGRHAAMRVRRLKDQLAVGRGIVRALAAQPACP</sequence>
<evidence type="ECO:0000313" key="6">
    <source>
        <dbReference type="EMBL" id="MFD0803342.1"/>
    </source>
</evidence>
<dbReference type="Gene3D" id="1.10.1740.10">
    <property type="match status" value="1"/>
</dbReference>
<evidence type="ECO:0000313" key="7">
    <source>
        <dbReference type="Proteomes" id="UP001596956"/>
    </source>
</evidence>
<gene>
    <name evidence="6" type="ORF">ACFQZU_18725</name>
</gene>
<keyword evidence="2" id="KW-0731">Sigma factor</keyword>
<dbReference type="InterPro" id="IPR039425">
    <property type="entry name" value="RNA_pol_sigma-70-like"/>
</dbReference>
<evidence type="ECO:0000259" key="5">
    <source>
        <dbReference type="Pfam" id="PF04542"/>
    </source>
</evidence>
<evidence type="ECO:0000256" key="2">
    <source>
        <dbReference type="ARBA" id="ARBA00023082"/>
    </source>
</evidence>
<dbReference type="Pfam" id="PF04542">
    <property type="entry name" value="Sigma70_r2"/>
    <property type="match status" value="1"/>
</dbReference>
<evidence type="ECO:0000256" key="4">
    <source>
        <dbReference type="ARBA" id="ARBA00023163"/>
    </source>
</evidence>
<dbReference type="PANTHER" id="PTHR43133:SF8">
    <property type="entry name" value="RNA POLYMERASE SIGMA FACTOR HI_1459-RELATED"/>
    <property type="match status" value="1"/>
</dbReference>
<feature type="domain" description="RNA polymerase sigma-70 region 2" evidence="5">
    <location>
        <begin position="30"/>
        <end position="95"/>
    </location>
</feature>
<dbReference type="EMBL" id="JBHTHR010000844">
    <property type="protein sequence ID" value="MFD0803342.1"/>
    <property type="molecule type" value="Genomic_DNA"/>
</dbReference>
<dbReference type="InterPro" id="IPR007627">
    <property type="entry name" value="RNA_pol_sigma70_r2"/>
</dbReference>
<feature type="non-terminal residue" evidence="6">
    <location>
        <position position="202"/>
    </location>
</feature>
<dbReference type="InterPro" id="IPR014284">
    <property type="entry name" value="RNA_pol_sigma-70_dom"/>
</dbReference>
<reference evidence="7" key="1">
    <citation type="journal article" date="2019" name="Int. J. Syst. Evol. Microbiol.">
        <title>The Global Catalogue of Microorganisms (GCM) 10K type strain sequencing project: providing services to taxonomists for standard genome sequencing and annotation.</title>
        <authorList>
            <consortium name="The Broad Institute Genomics Platform"/>
            <consortium name="The Broad Institute Genome Sequencing Center for Infectious Disease"/>
            <person name="Wu L."/>
            <person name="Ma J."/>
        </authorList>
    </citation>
    <scope>NUCLEOTIDE SEQUENCE [LARGE SCALE GENOMIC DNA]</scope>
    <source>
        <strain evidence="7">CCUG 63369</strain>
    </source>
</reference>
<proteinExistence type="predicted"/>
<dbReference type="InterPro" id="IPR013325">
    <property type="entry name" value="RNA_pol_sigma_r2"/>
</dbReference>
<accession>A0ABW3BIX5</accession>
<keyword evidence="7" id="KW-1185">Reference proteome</keyword>
<dbReference type="SUPFAM" id="SSF88946">
    <property type="entry name" value="Sigma2 domain of RNA polymerase sigma factors"/>
    <property type="match status" value="1"/>
</dbReference>
<keyword evidence="1" id="KW-0805">Transcription regulation</keyword>
<organism evidence="6 7">
    <name type="scientific">Streptomonospora algeriensis</name>
    <dbReference type="NCBI Taxonomy" id="995084"/>
    <lineage>
        <taxon>Bacteria</taxon>
        <taxon>Bacillati</taxon>
        <taxon>Actinomycetota</taxon>
        <taxon>Actinomycetes</taxon>
        <taxon>Streptosporangiales</taxon>
        <taxon>Nocardiopsidaceae</taxon>
        <taxon>Streptomonospora</taxon>
    </lineage>
</organism>
<name>A0ABW3BIX5_9ACTN</name>
<keyword evidence="4" id="KW-0804">Transcription</keyword>
<dbReference type="Proteomes" id="UP001596956">
    <property type="component" value="Unassembled WGS sequence"/>
</dbReference>
<dbReference type="NCBIfam" id="TIGR02937">
    <property type="entry name" value="sigma70-ECF"/>
    <property type="match status" value="1"/>
</dbReference>
<keyword evidence="3" id="KW-0238">DNA-binding</keyword>
<comment type="caution">
    <text evidence="6">The sequence shown here is derived from an EMBL/GenBank/DDBJ whole genome shotgun (WGS) entry which is preliminary data.</text>
</comment>
<protein>
    <submittedName>
        <fullName evidence="6">RNA polymerase sigma factor</fullName>
    </submittedName>
</protein>
<evidence type="ECO:0000256" key="3">
    <source>
        <dbReference type="ARBA" id="ARBA00023125"/>
    </source>
</evidence>